<proteinExistence type="predicted"/>
<dbReference type="AlphaFoldDB" id="A0A8G1XBX7"/>
<protein>
    <submittedName>
        <fullName evidence="1">Uncharacterized protein</fullName>
    </submittedName>
</protein>
<evidence type="ECO:0000313" key="1">
    <source>
        <dbReference type="EMBL" id="ROR35851.1"/>
    </source>
</evidence>
<comment type="caution">
    <text evidence="1">The sequence shown here is derived from an EMBL/GenBank/DDBJ whole genome shotgun (WGS) entry which is preliminary data.</text>
</comment>
<accession>A0A8G1XBX7</accession>
<sequence>MTYLEVALKVTPAHRAAAAAVHEKSRQPYLDSDLFTRAVAAALAPPPEAAPGVRVHDSH</sequence>
<dbReference type="Proteomes" id="UP000267408">
    <property type="component" value="Unassembled WGS sequence"/>
</dbReference>
<name>A0A8G1XBX7_9ACTN</name>
<organism evidence="1 2">
    <name type="scientific">Kitasatospora cineracea</name>
    <dbReference type="NCBI Taxonomy" id="88074"/>
    <lineage>
        <taxon>Bacteria</taxon>
        <taxon>Bacillati</taxon>
        <taxon>Actinomycetota</taxon>
        <taxon>Actinomycetes</taxon>
        <taxon>Kitasatosporales</taxon>
        <taxon>Streptomycetaceae</taxon>
        <taxon>Kitasatospora</taxon>
    </lineage>
</organism>
<reference evidence="1 2" key="1">
    <citation type="submission" date="2018-11" db="EMBL/GenBank/DDBJ databases">
        <title>Sequencing the genomes of 1000 actinobacteria strains.</title>
        <authorList>
            <person name="Klenk H.-P."/>
        </authorList>
    </citation>
    <scope>NUCLEOTIDE SEQUENCE [LARGE SCALE GENOMIC DNA]</scope>
    <source>
        <strain evidence="1 2">DSM 44780</strain>
    </source>
</reference>
<evidence type="ECO:0000313" key="2">
    <source>
        <dbReference type="Proteomes" id="UP000267408"/>
    </source>
</evidence>
<dbReference type="EMBL" id="RJVJ01000003">
    <property type="protein sequence ID" value="ROR35851.1"/>
    <property type="molecule type" value="Genomic_DNA"/>
</dbReference>
<gene>
    <name evidence="1" type="ORF">EDD39_7515</name>
</gene>